<reference evidence="11 12" key="1">
    <citation type="journal article" date="2015" name="Nature">
        <title>rRNA introns, odd ribosomes, and small enigmatic genomes across a large radiation of phyla.</title>
        <authorList>
            <person name="Brown C.T."/>
            <person name="Hug L.A."/>
            <person name="Thomas B.C."/>
            <person name="Sharon I."/>
            <person name="Castelle C.J."/>
            <person name="Singh A."/>
            <person name="Wilkins M.J."/>
            <person name="Williams K.H."/>
            <person name="Banfield J.F."/>
        </authorList>
    </citation>
    <scope>NUCLEOTIDE SEQUENCE [LARGE SCALE GENOMIC DNA]</scope>
</reference>
<comment type="caution">
    <text evidence="10">Lacks conserved residue(s) required for the propagation of feature annotation.</text>
</comment>
<proteinExistence type="inferred from homology"/>
<organism evidence="11 12">
    <name type="scientific">Candidatus Woesebacteria bacterium GW2011_GWB1_38_5b</name>
    <dbReference type="NCBI Taxonomy" id="1618569"/>
    <lineage>
        <taxon>Bacteria</taxon>
        <taxon>Candidatus Woeseibacteriota</taxon>
    </lineage>
</organism>
<dbReference type="InterPro" id="IPR008925">
    <property type="entry name" value="aa_tRNA-synth_I_cd-bd_sf"/>
</dbReference>
<evidence type="ECO:0000256" key="6">
    <source>
        <dbReference type="ARBA" id="ARBA00022840"/>
    </source>
</evidence>
<dbReference type="SUPFAM" id="SSF48163">
    <property type="entry name" value="An anticodon-binding domain of class I aminoacyl-tRNA synthetases"/>
    <property type="match status" value="1"/>
</dbReference>
<evidence type="ECO:0000313" key="12">
    <source>
        <dbReference type="Proteomes" id="UP000034181"/>
    </source>
</evidence>
<dbReference type="InterPro" id="IPR002904">
    <property type="entry name" value="Lys-tRNA-ligase"/>
</dbReference>
<keyword evidence="6 10" id="KW-0067">ATP-binding</keyword>
<evidence type="ECO:0000256" key="3">
    <source>
        <dbReference type="ARBA" id="ARBA00022490"/>
    </source>
</evidence>
<keyword evidence="4 10" id="KW-0436">Ligase</keyword>
<keyword evidence="3 10" id="KW-0963">Cytoplasm</keyword>
<dbReference type="SUPFAM" id="SSF52374">
    <property type="entry name" value="Nucleotidylyl transferase"/>
    <property type="match status" value="1"/>
</dbReference>
<feature type="short sequence motif" description="'KMSKS' region" evidence="10">
    <location>
        <begin position="286"/>
        <end position="290"/>
    </location>
</feature>
<evidence type="ECO:0000256" key="5">
    <source>
        <dbReference type="ARBA" id="ARBA00022741"/>
    </source>
</evidence>
<dbReference type="Gene3D" id="6.10.20.10">
    <property type="entry name" value="Lysine tRNA ligase, stem contact fold domain"/>
    <property type="match status" value="1"/>
</dbReference>
<evidence type="ECO:0000256" key="10">
    <source>
        <dbReference type="HAMAP-Rule" id="MF_00177"/>
    </source>
</evidence>
<accession>A0A0G0K7I5</accession>
<dbReference type="EC" id="6.1.1.6" evidence="10"/>
<dbReference type="InterPro" id="IPR014729">
    <property type="entry name" value="Rossmann-like_a/b/a_fold"/>
</dbReference>
<dbReference type="Gene3D" id="1.10.10.350">
    <property type="match status" value="1"/>
</dbReference>
<comment type="similarity">
    <text evidence="2 10">Belongs to the class-I aminoacyl-tRNA synthetase family.</text>
</comment>
<dbReference type="EMBL" id="LBUZ01000025">
    <property type="protein sequence ID" value="KKQ74797.1"/>
    <property type="molecule type" value="Genomic_DNA"/>
</dbReference>
<sequence>MFWADKVASEIIDSGRYTPYWVDDMKTPSGRVHIGALRGLVVHDLVYKALIDRGKDAKYTYVFDNHDPMDDIPTYLPREKFEKYLGMPLFSIPSPEPGFDNYAEFYAKEFEKVFRAIGCEPEIIWAKDLYTKGLMNGVIKEVLDNSAEVRKIYEEMYDKKLTDNWYPFQLFCPECGKVSTTNVTGWDGKEVTYECLPDKVPFTKGCGAKGKVSPFSTKDKMAGKLPWKVEWACKWKVIGITVEGAGKDHMSKGGSHDLASEICKRVINYPVPYAVSYEWFLIGGRKMSSSKGVGTSAIDMLEILPPELIRFLMVRIKVNTQINFDPTEPATIPNLFDDYQKASEAYFEKSNEDLARVFELSQIGEIKKPPLVRFSILTQWVQMPNVEEEIKKQGLGEWVKYAKVWVERFAPEDQKFEIQKGLPDASKDLTDMQKKVLGKISDELDKKWNGEDFQVRIYDIGKELGLTGKETFQAIYQTLLGKDHGPKAGFLILSLDKEFVKKRFQDASK</sequence>
<comment type="catalytic activity">
    <reaction evidence="9 10">
        <text>tRNA(Lys) + L-lysine + ATP = L-lysyl-tRNA(Lys) + AMP + diphosphate</text>
        <dbReference type="Rhea" id="RHEA:20792"/>
        <dbReference type="Rhea" id="RHEA-COMP:9696"/>
        <dbReference type="Rhea" id="RHEA-COMP:9697"/>
        <dbReference type="ChEBI" id="CHEBI:30616"/>
        <dbReference type="ChEBI" id="CHEBI:32551"/>
        <dbReference type="ChEBI" id="CHEBI:33019"/>
        <dbReference type="ChEBI" id="CHEBI:78442"/>
        <dbReference type="ChEBI" id="CHEBI:78529"/>
        <dbReference type="ChEBI" id="CHEBI:456215"/>
        <dbReference type="EC" id="6.1.1.6"/>
    </reaction>
</comment>
<dbReference type="Gene3D" id="3.40.50.620">
    <property type="entry name" value="HUPs"/>
    <property type="match status" value="2"/>
</dbReference>
<dbReference type="InterPro" id="IPR020751">
    <property type="entry name" value="aa-tRNA-synth_I_codon-bd_sub2"/>
</dbReference>
<protein>
    <recommendedName>
        <fullName evidence="10">Lysine--tRNA ligase</fullName>
        <ecNumber evidence="10">6.1.1.6</ecNumber>
    </recommendedName>
    <alternativeName>
        <fullName evidence="10">Lysyl-tRNA synthetase</fullName>
        <shortName evidence="10">LysRS</shortName>
    </alternativeName>
</protein>
<gene>
    <name evidence="10" type="primary">lysS</name>
    <name evidence="11" type="ORF">US96_C0025G0006</name>
</gene>
<dbReference type="PANTHER" id="PTHR37940">
    <property type="entry name" value="LYSINE--TRNA LIGASE"/>
    <property type="match status" value="1"/>
</dbReference>
<evidence type="ECO:0000256" key="8">
    <source>
        <dbReference type="ARBA" id="ARBA00023146"/>
    </source>
</evidence>
<keyword evidence="7 10" id="KW-0648">Protein biosynthesis</keyword>
<dbReference type="GO" id="GO:0005524">
    <property type="term" value="F:ATP binding"/>
    <property type="evidence" value="ECO:0007669"/>
    <property type="project" value="UniProtKB-UniRule"/>
</dbReference>
<keyword evidence="8 10" id="KW-0030">Aminoacyl-tRNA synthetase</keyword>
<evidence type="ECO:0000313" key="11">
    <source>
        <dbReference type="EMBL" id="KKQ74797.1"/>
    </source>
</evidence>
<dbReference type="GO" id="GO:0006430">
    <property type="term" value="P:lysyl-tRNA aminoacylation"/>
    <property type="evidence" value="ECO:0007669"/>
    <property type="project" value="UniProtKB-UniRule"/>
</dbReference>
<evidence type="ECO:0000256" key="7">
    <source>
        <dbReference type="ARBA" id="ARBA00022917"/>
    </source>
</evidence>
<evidence type="ECO:0000256" key="4">
    <source>
        <dbReference type="ARBA" id="ARBA00022598"/>
    </source>
</evidence>
<evidence type="ECO:0000256" key="9">
    <source>
        <dbReference type="ARBA" id="ARBA00048573"/>
    </source>
</evidence>
<comment type="subcellular location">
    <subcellularLocation>
        <location evidence="1 10">Cytoplasm</location>
    </subcellularLocation>
</comment>
<dbReference type="Gene3D" id="1.10.10.770">
    <property type="match status" value="1"/>
</dbReference>
<keyword evidence="5 10" id="KW-0547">Nucleotide-binding</keyword>
<dbReference type="GO" id="GO:0000049">
    <property type="term" value="F:tRNA binding"/>
    <property type="evidence" value="ECO:0007669"/>
    <property type="project" value="InterPro"/>
</dbReference>
<evidence type="ECO:0000256" key="2">
    <source>
        <dbReference type="ARBA" id="ARBA00005594"/>
    </source>
</evidence>
<dbReference type="HAMAP" id="MF_00177">
    <property type="entry name" value="Lys_tRNA_synth_class1"/>
    <property type="match status" value="1"/>
</dbReference>
<name>A0A0G0K7I5_9BACT</name>
<dbReference type="PANTHER" id="PTHR37940:SF1">
    <property type="entry name" value="LYSINE--TRNA LIGASE"/>
    <property type="match status" value="1"/>
</dbReference>
<dbReference type="Proteomes" id="UP000034181">
    <property type="component" value="Unassembled WGS sequence"/>
</dbReference>
<dbReference type="InterPro" id="IPR042078">
    <property type="entry name" value="Lys-tRNA-ligase_SC_fold"/>
</dbReference>
<comment type="caution">
    <text evidence="11">The sequence shown here is derived from an EMBL/GenBank/DDBJ whole genome shotgun (WGS) entry which is preliminary data.</text>
</comment>
<dbReference type="NCBIfam" id="TIGR00467">
    <property type="entry name" value="lysS_arch"/>
    <property type="match status" value="1"/>
</dbReference>
<evidence type="ECO:0000256" key="1">
    <source>
        <dbReference type="ARBA" id="ARBA00004496"/>
    </source>
</evidence>
<dbReference type="GO" id="GO:0004824">
    <property type="term" value="F:lysine-tRNA ligase activity"/>
    <property type="evidence" value="ECO:0007669"/>
    <property type="project" value="UniProtKB-UniRule"/>
</dbReference>
<dbReference type="AlphaFoldDB" id="A0A0G0K7I5"/>
<dbReference type="Pfam" id="PF01921">
    <property type="entry name" value="tRNA-synt_1f"/>
    <property type="match status" value="1"/>
</dbReference>
<dbReference type="GO" id="GO:0005737">
    <property type="term" value="C:cytoplasm"/>
    <property type="evidence" value="ECO:0007669"/>
    <property type="project" value="UniProtKB-SubCell"/>
</dbReference>